<sequence length="94" mass="10506">MTRAPRDCDTRTHLKKVKGRPLKDLVNVTPPKPNNVKGLKSLMVCGRSILVVKMTDSWLACHELEPCTTEDPPNREGQCTLNVSRFKRPPVGVV</sequence>
<feature type="region of interest" description="Disordered" evidence="1">
    <location>
        <begin position="1"/>
        <end position="29"/>
    </location>
</feature>
<evidence type="ECO:0000313" key="2">
    <source>
        <dbReference type="EMBL" id="GFX94318.1"/>
    </source>
</evidence>
<name>A0A8X6V062_TRICX</name>
<dbReference type="Proteomes" id="UP000887159">
    <property type="component" value="Unassembled WGS sequence"/>
</dbReference>
<proteinExistence type="predicted"/>
<evidence type="ECO:0000313" key="3">
    <source>
        <dbReference type="Proteomes" id="UP000887159"/>
    </source>
</evidence>
<reference evidence="2" key="1">
    <citation type="submission" date="2020-08" db="EMBL/GenBank/DDBJ databases">
        <title>Multicomponent nature underlies the extraordinary mechanical properties of spider dragline silk.</title>
        <authorList>
            <person name="Kono N."/>
            <person name="Nakamura H."/>
            <person name="Mori M."/>
            <person name="Yoshida Y."/>
            <person name="Ohtoshi R."/>
            <person name="Malay A.D."/>
            <person name="Moran D.A.P."/>
            <person name="Tomita M."/>
            <person name="Numata K."/>
            <person name="Arakawa K."/>
        </authorList>
    </citation>
    <scope>NUCLEOTIDE SEQUENCE</scope>
</reference>
<evidence type="ECO:0000256" key="1">
    <source>
        <dbReference type="SAM" id="MobiDB-lite"/>
    </source>
</evidence>
<gene>
    <name evidence="2" type="ORF">TNCV_4293631</name>
</gene>
<feature type="compositionally biased region" description="Basic and acidic residues" evidence="1">
    <location>
        <begin position="1"/>
        <end position="12"/>
    </location>
</feature>
<dbReference type="EMBL" id="BMAU01021177">
    <property type="protein sequence ID" value="GFX94318.1"/>
    <property type="molecule type" value="Genomic_DNA"/>
</dbReference>
<keyword evidence="3" id="KW-1185">Reference proteome</keyword>
<accession>A0A8X6V062</accession>
<dbReference type="AlphaFoldDB" id="A0A8X6V062"/>
<organism evidence="2 3">
    <name type="scientific">Trichonephila clavipes</name>
    <name type="common">Golden silk orbweaver</name>
    <name type="synonym">Nephila clavipes</name>
    <dbReference type="NCBI Taxonomy" id="2585209"/>
    <lineage>
        <taxon>Eukaryota</taxon>
        <taxon>Metazoa</taxon>
        <taxon>Ecdysozoa</taxon>
        <taxon>Arthropoda</taxon>
        <taxon>Chelicerata</taxon>
        <taxon>Arachnida</taxon>
        <taxon>Araneae</taxon>
        <taxon>Araneomorphae</taxon>
        <taxon>Entelegynae</taxon>
        <taxon>Araneoidea</taxon>
        <taxon>Nephilidae</taxon>
        <taxon>Trichonephila</taxon>
    </lineage>
</organism>
<comment type="caution">
    <text evidence="2">The sequence shown here is derived from an EMBL/GenBank/DDBJ whole genome shotgun (WGS) entry which is preliminary data.</text>
</comment>
<protein>
    <submittedName>
        <fullName evidence="2">Uncharacterized protein</fullName>
    </submittedName>
</protein>